<evidence type="ECO:0000313" key="2">
    <source>
        <dbReference type="Proteomes" id="UP001152607"/>
    </source>
</evidence>
<comment type="caution">
    <text evidence="1">The sequence shown here is derived from an EMBL/GenBank/DDBJ whole genome shotgun (WGS) entry which is preliminary data.</text>
</comment>
<gene>
    <name evidence="1" type="ORF">PDIGIT_LOCUS8489</name>
</gene>
<keyword evidence="2" id="KW-1185">Reference proteome</keyword>
<protein>
    <submittedName>
        <fullName evidence="1">Uncharacterized protein</fullName>
    </submittedName>
</protein>
<dbReference type="AlphaFoldDB" id="A0A9W4UFC0"/>
<accession>A0A9W4UFC0</accession>
<sequence>MVVPALRATLHYVRYVRYNMVKVSYHRPLSMDGCSVCAQTDFGLQVLFSAFFCSVCRLSILCILLALPSAEASELGSRQCCTTTTTSTTTTIITVYTRRYPRGMFLASPFDFVPSENSLHLNGASSHVSILNTRSRSLVGAGPGWVSSRPNKHLVKSARS</sequence>
<name>A0A9W4UFC0_9PLEO</name>
<dbReference type="Proteomes" id="UP001152607">
    <property type="component" value="Unassembled WGS sequence"/>
</dbReference>
<evidence type="ECO:0000313" key="1">
    <source>
        <dbReference type="EMBL" id="CAI6335408.1"/>
    </source>
</evidence>
<organism evidence="1 2">
    <name type="scientific">Periconia digitata</name>
    <dbReference type="NCBI Taxonomy" id="1303443"/>
    <lineage>
        <taxon>Eukaryota</taxon>
        <taxon>Fungi</taxon>
        <taxon>Dikarya</taxon>
        <taxon>Ascomycota</taxon>
        <taxon>Pezizomycotina</taxon>
        <taxon>Dothideomycetes</taxon>
        <taxon>Pleosporomycetidae</taxon>
        <taxon>Pleosporales</taxon>
        <taxon>Massarineae</taxon>
        <taxon>Periconiaceae</taxon>
        <taxon>Periconia</taxon>
    </lineage>
</organism>
<proteinExistence type="predicted"/>
<dbReference type="EMBL" id="CAOQHR010000005">
    <property type="protein sequence ID" value="CAI6335408.1"/>
    <property type="molecule type" value="Genomic_DNA"/>
</dbReference>
<reference evidence="1" key="1">
    <citation type="submission" date="2023-01" db="EMBL/GenBank/DDBJ databases">
        <authorList>
            <person name="Van Ghelder C."/>
            <person name="Rancurel C."/>
        </authorList>
    </citation>
    <scope>NUCLEOTIDE SEQUENCE</scope>
    <source>
        <strain evidence="1">CNCM I-4278</strain>
    </source>
</reference>